<dbReference type="AlphaFoldDB" id="A0A2K5VD67"/>
<gene>
    <name evidence="1" type="primary">GADD45A</name>
</gene>
<organism evidence="1 2">
    <name type="scientific">Macaca fascicularis</name>
    <name type="common">Crab-eating macaque</name>
    <name type="synonym">Cynomolgus monkey</name>
    <dbReference type="NCBI Taxonomy" id="9541"/>
    <lineage>
        <taxon>Eukaryota</taxon>
        <taxon>Metazoa</taxon>
        <taxon>Chordata</taxon>
        <taxon>Craniata</taxon>
        <taxon>Vertebrata</taxon>
        <taxon>Euteleostomi</taxon>
        <taxon>Mammalia</taxon>
        <taxon>Eutheria</taxon>
        <taxon>Euarchontoglires</taxon>
        <taxon>Primates</taxon>
        <taxon>Haplorrhini</taxon>
        <taxon>Catarrhini</taxon>
        <taxon>Cercopithecidae</taxon>
        <taxon>Cercopithecinae</taxon>
        <taxon>Macaca</taxon>
    </lineage>
</organism>
<dbReference type="VEuPathDB" id="HostDB:ENSMFAG00000043026"/>
<dbReference type="GeneTree" id="ENSGT00950000182964"/>
<evidence type="ECO:0000313" key="2">
    <source>
        <dbReference type="Proteomes" id="UP000233100"/>
    </source>
</evidence>
<dbReference type="Ensembl" id="ENSMFAT00000030837.2">
    <property type="protein sequence ID" value="ENSMFAP00000022707.2"/>
    <property type="gene ID" value="ENSMFAG00000043026.2"/>
</dbReference>
<reference evidence="1" key="2">
    <citation type="submission" date="2025-08" db="UniProtKB">
        <authorList>
            <consortium name="Ensembl"/>
        </authorList>
    </citation>
    <scope>IDENTIFICATION</scope>
</reference>
<evidence type="ECO:0000313" key="1">
    <source>
        <dbReference type="Ensembl" id="ENSMFAP00000022707.2"/>
    </source>
</evidence>
<keyword evidence="2" id="KW-1185">Reference proteome</keyword>
<protein>
    <submittedName>
        <fullName evidence="1">Growth arrest and DNA damage inducible alpha</fullName>
    </submittedName>
</protein>
<reference evidence="1 2" key="1">
    <citation type="submission" date="2013-03" db="EMBL/GenBank/DDBJ databases">
        <authorList>
            <person name="Warren W."/>
            <person name="Wilson R.K."/>
        </authorList>
    </citation>
    <scope>NUCLEOTIDE SEQUENCE</scope>
</reference>
<name>A0A2K5VD67_MACFA</name>
<dbReference type="Bgee" id="ENSMFAG00000043026">
    <property type="expression patterns" value="Expressed in adult mammalian kidney and 13 other cell types or tissues"/>
</dbReference>
<proteinExistence type="predicted"/>
<dbReference type="Proteomes" id="UP000233100">
    <property type="component" value="Chromosome 1"/>
</dbReference>
<sequence>MTLEEFSAGEQKTERIHIHLNGRILP</sequence>
<reference evidence="1" key="3">
    <citation type="submission" date="2025-09" db="UniProtKB">
        <authorList>
            <consortium name="Ensembl"/>
        </authorList>
    </citation>
    <scope>IDENTIFICATION</scope>
</reference>
<accession>A0A2K5VD67</accession>